<accession>A0ABQ1NED7</accession>
<feature type="transmembrane region" description="Helical" evidence="7">
    <location>
        <begin position="25"/>
        <end position="46"/>
    </location>
</feature>
<dbReference type="Pfam" id="PF02470">
    <property type="entry name" value="MlaD"/>
    <property type="match status" value="3"/>
</dbReference>
<evidence type="ECO:0000256" key="4">
    <source>
        <dbReference type="ARBA" id="ARBA00022692"/>
    </source>
</evidence>
<evidence type="ECO:0000256" key="3">
    <source>
        <dbReference type="ARBA" id="ARBA00022519"/>
    </source>
</evidence>
<sequence>MSDTPEQQLEPGLPPVIRRRPRLSAVWLVPAIAALIGLSLLLHAWLSAGPTISIAFQTATGLEAGKTPVKYKDVTIGTVTAVALSEDGSHVVAQVALSESAGSVARDDTRFWVVRPRVGLGGVSGIDTLLSGAYIGVDKGSSSRAGRVFTGLEAPPTVINGMPGKSFLIHADDLGSLDIGSPVYYRRIQVGRVASYRLDADGRGIDLQIFVDAPYDRYVTTGTRFWNASGVDVSLGADGLKLNTQSLATVIAGGVAFGTLPGGNLQAAPSQTRYELTRDEQTAMAPPDGPSQHMQLRFTQSMRGLAVGAPVEFSGLNIGKVTSLHLDYDADNHRFPSIVDIVVYPGRLGSVLQRLPRYSGDADEQGAQLLAGLVQHGLRAQARLGNLLTGQLYISLDFVPNAPAVAFDVHAHPLTLPTVNGGFDQMQEQIASIVAKVDKMPLDSIGQHLDTSLAGLDAMLRQVNGQVLPAASQTLQQTNQMLATVQGAFAADAPLQQNLQQSLQEVQRTAGSLRTLIDLLGRHPEALLRGLSSDANPVSNANTATTGN</sequence>
<evidence type="ECO:0000256" key="1">
    <source>
        <dbReference type="ARBA" id="ARBA00004533"/>
    </source>
</evidence>
<organism evidence="9 10">
    <name type="scientific">Paraburkholderia caffeinilytica</name>
    <dbReference type="NCBI Taxonomy" id="1761016"/>
    <lineage>
        <taxon>Bacteria</taxon>
        <taxon>Pseudomonadati</taxon>
        <taxon>Pseudomonadota</taxon>
        <taxon>Betaproteobacteria</taxon>
        <taxon>Burkholderiales</taxon>
        <taxon>Burkholderiaceae</taxon>
        <taxon>Paraburkholderia</taxon>
    </lineage>
</organism>
<dbReference type="PANTHER" id="PTHR30462:SF0">
    <property type="entry name" value="INTERMEMBRANE TRANSPORT PROTEIN YEBT"/>
    <property type="match status" value="1"/>
</dbReference>
<dbReference type="EMBL" id="BMHL01000024">
    <property type="protein sequence ID" value="GGC73006.1"/>
    <property type="molecule type" value="Genomic_DNA"/>
</dbReference>
<evidence type="ECO:0000256" key="5">
    <source>
        <dbReference type="ARBA" id="ARBA00022989"/>
    </source>
</evidence>
<evidence type="ECO:0000259" key="8">
    <source>
        <dbReference type="Pfam" id="PF02470"/>
    </source>
</evidence>
<keyword evidence="3" id="KW-0997">Cell inner membrane</keyword>
<name>A0ABQ1NED7_9BURK</name>
<keyword evidence="5 7" id="KW-1133">Transmembrane helix</keyword>
<evidence type="ECO:0000256" key="6">
    <source>
        <dbReference type="ARBA" id="ARBA00023136"/>
    </source>
</evidence>
<dbReference type="InterPro" id="IPR003399">
    <property type="entry name" value="Mce/MlaD"/>
</dbReference>
<feature type="domain" description="Mce/MlaD" evidence="8">
    <location>
        <begin position="164"/>
        <end position="224"/>
    </location>
</feature>
<gene>
    <name evidence="9" type="ORF">GCM10011400_71450</name>
</gene>
<keyword evidence="2" id="KW-1003">Cell membrane</keyword>
<dbReference type="PANTHER" id="PTHR30462">
    <property type="entry name" value="INTERMEMBRANE TRANSPORT PROTEIN PQIB-RELATED"/>
    <property type="match status" value="1"/>
</dbReference>
<proteinExistence type="predicted"/>
<dbReference type="Proteomes" id="UP000602004">
    <property type="component" value="Unassembled WGS sequence"/>
</dbReference>
<comment type="subcellular location">
    <subcellularLocation>
        <location evidence="1">Cell inner membrane</location>
    </subcellularLocation>
</comment>
<feature type="domain" description="Mce/MlaD" evidence="8">
    <location>
        <begin position="291"/>
        <end position="398"/>
    </location>
</feature>
<evidence type="ECO:0000256" key="7">
    <source>
        <dbReference type="SAM" id="Phobius"/>
    </source>
</evidence>
<keyword evidence="10" id="KW-1185">Reference proteome</keyword>
<dbReference type="RefSeq" id="WP_115783262.1">
    <property type="nucleotide sequence ID" value="NZ_BMHL01000024.1"/>
</dbReference>
<keyword evidence="6 7" id="KW-0472">Membrane</keyword>
<reference evidence="10" key="1">
    <citation type="journal article" date="2019" name="Int. J. Syst. Evol. Microbiol.">
        <title>The Global Catalogue of Microorganisms (GCM) 10K type strain sequencing project: providing services to taxonomists for standard genome sequencing and annotation.</title>
        <authorList>
            <consortium name="The Broad Institute Genomics Platform"/>
            <consortium name="The Broad Institute Genome Sequencing Center for Infectious Disease"/>
            <person name="Wu L."/>
            <person name="Ma J."/>
        </authorList>
    </citation>
    <scope>NUCLEOTIDE SEQUENCE [LARGE SCALE GENOMIC DNA]</scope>
    <source>
        <strain evidence="10">CGMCC 1.15103</strain>
    </source>
</reference>
<feature type="domain" description="Mce/MlaD" evidence="8">
    <location>
        <begin position="49"/>
        <end position="140"/>
    </location>
</feature>
<evidence type="ECO:0000313" key="9">
    <source>
        <dbReference type="EMBL" id="GGC73006.1"/>
    </source>
</evidence>
<comment type="caution">
    <text evidence="9">The sequence shown here is derived from an EMBL/GenBank/DDBJ whole genome shotgun (WGS) entry which is preliminary data.</text>
</comment>
<evidence type="ECO:0000256" key="2">
    <source>
        <dbReference type="ARBA" id="ARBA00022475"/>
    </source>
</evidence>
<protein>
    <submittedName>
        <fullName evidence="9">Mammalian cell entry protein</fullName>
    </submittedName>
</protein>
<evidence type="ECO:0000313" key="10">
    <source>
        <dbReference type="Proteomes" id="UP000602004"/>
    </source>
</evidence>
<keyword evidence="4 7" id="KW-0812">Transmembrane</keyword>
<dbReference type="InterPro" id="IPR051800">
    <property type="entry name" value="PqiA-PqiB_transport"/>
</dbReference>